<dbReference type="Gene3D" id="1.20.272.10">
    <property type="match status" value="1"/>
</dbReference>
<dbReference type="EMBL" id="MN738867">
    <property type="protein sequence ID" value="QHT29054.1"/>
    <property type="molecule type" value="Genomic_DNA"/>
</dbReference>
<name>A0A6C0EIN6_9ZZZZ</name>
<dbReference type="Gene3D" id="1.10.8.60">
    <property type="match status" value="1"/>
</dbReference>
<proteinExistence type="predicted"/>
<dbReference type="InterPro" id="IPR027417">
    <property type="entry name" value="P-loop_NTPase"/>
</dbReference>
<dbReference type="GO" id="GO:0006260">
    <property type="term" value="P:DNA replication"/>
    <property type="evidence" value="ECO:0007669"/>
    <property type="project" value="UniProtKB-KW"/>
</dbReference>
<organism evidence="2">
    <name type="scientific">viral metagenome</name>
    <dbReference type="NCBI Taxonomy" id="1070528"/>
    <lineage>
        <taxon>unclassified sequences</taxon>
        <taxon>metagenomes</taxon>
        <taxon>organismal metagenomes</taxon>
    </lineage>
</organism>
<dbReference type="GO" id="GO:0005634">
    <property type="term" value="C:nucleus"/>
    <property type="evidence" value="ECO:0007669"/>
    <property type="project" value="TreeGrafter"/>
</dbReference>
<dbReference type="SUPFAM" id="SSF52540">
    <property type="entry name" value="P-loop containing nucleoside triphosphate hydrolases"/>
    <property type="match status" value="1"/>
</dbReference>
<dbReference type="AlphaFoldDB" id="A0A6C0EIN6"/>
<reference evidence="2" key="1">
    <citation type="journal article" date="2020" name="Nature">
        <title>Giant virus diversity and host interactions through global metagenomics.</title>
        <authorList>
            <person name="Schulz F."/>
            <person name="Roux S."/>
            <person name="Paez-Espino D."/>
            <person name="Jungbluth S."/>
            <person name="Walsh D.A."/>
            <person name="Denef V.J."/>
            <person name="McMahon K.D."/>
            <person name="Konstantinidis K.T."/>
            <person name="Eloe-Fadrosh E.A."/>
            <person name="Kyrpides N.C."/>
            <person name="Woyke T."/>
        </authorList>
    </citation>
    <scope>NUCLEOTIDE SEQUENCE</scope>
    <source>
        <strain evidence="2">GVMAG-M-3300001351-8</strain>
    </source>
</reference>
<evidence type="ECO:0008006" key="3">
    <source>
        <dbReference type="Google" id="ProtNLM"/>
    </source>
</evidence>
<dbReference type="PANTHER" id="PTHR23389:SF6">
    <property type="entry name" value="REPLICATION FACTOR C SUBUNIT 1"/>
    <property type="match status" value="1"/>
</dbReference>
<dbReference type="Gene3D" id="3.40.50.300">
    <property type="entry name" value="P-loop containing nucleotide triphosphate hydrolases"/>
    <property type="match status" value="1"/>
</dbReference>
<keyword evidence="1" id="KW-0235">DNA replication</keyword>
<dbReference type="Pfam" id="PF03215">
    <property type="entry name" value="Rad17"/>
    <property type="match status" value="1"/>
</dbReference>
<evidence type="ECO:0000313" key="2">
    <source>
        <dbReference type="EMBL" id="QHT29054.1"/>
    </source>
</evidence>
<protein>
    <recommendedName>
        <fullName evidence="3">ATPase AAA-type core domain-containing protein</fullName>
    </recommendedName>
</protein>
<sequence length="454" mass="53414">MSSLWIDKYKPQSIDELVNNDENIEKIRKWLKIFINNKKGKYKDFSNGLFIYGDLSIGKKSCIKLLLEEFDYQIKYIEFSTSLTIKNQFDSVDFLSMNKIFNNKKKIGICVSNVDYIISSTKSSVKFLTDYVCKSELNKSPVIFIASSIDSSNKNLAKECITISFNKPNDNNIEEFIIRISEKEGINFSLPVPKAIIDACQQDYRRTLYILENIKLYYKNKVLTENDYKNVINTFLKKDLTLDLNNAFELLIKKKNVSMDKALNAYSQNIIKLPFLIHENIVRNIKTNTTGASKDKLSKIYNYYEYLCDAYKIQTKILTNHTWELCDYVGILSCYSANLLLNTDTSKKKRPTTTVVSPIFSKINYKFYNLKFVNDICKRLNLSIQNFQNFTYKIYNLYVLTKIFTDEATEYKAYLKSKNFYFIDLDKSVKLSYLYDDYRALWVQQKRKVEKFFR</sequence>
<accession>A0A6C0EIN6</accession>
<dbReference type="GO" id="GO:0003677">
    <property type="term" value="F:DNA binding"/>
    <property type="evidence" value="ECO:0007669"/>
    <property type="project" value="TreeGrafter"/>
</dbReference>
<dbReference type="PANTHER" id="PTHR23389">
    <property type="entry name" value="CHROMOSOME TRANSMISSION FIDELITY FACTOR 18"/>
    <property type="match status" value="1"/>
</dbReference>
<evidence type="ECO:0000256" key="1">
    <source>
        <dbReference type="ARBA" id="ARBA00022705"/>
    </source>
</evidence>